<evidence type="ECO:0000313" key="3">
    <source>
        <dbReference type="EMBL" id="MFB6395271.1"/>
    </source>
</evidence>
<feature type="chain" id="PRO_5046200992" description="DUF2020 domain-containing protein" evidence="2">
    <location>
        <begin position="28"/>
        <end position="199"/>
    </location>
</feature>
<feature type="region of interest" description="Disordered" evidence="1">
    <location>
        <begin position="36"/>
        <end position="60"/>
    </location>
</feature>
<reference evidence="3 4" key="1">
    <citation type="submission" date="2024-04" db="EMBL/GenBank/DDBJ databases">
        <title>Polymorphospora sp. isolated from Baiyangdian Lake in Xiong'an New Area.</title>
        <authorList>
            <person name="Zhang X."/>
            <person name="Liu J."/>
        </authorList>
    </citation>
    <scope>NUCLEOTIDE SEQUENCE [LARGE SCALE GENOMIC DNA]</scope>
    <source>
        <strain evidence="3 4">2-325</strain>
    </source>
</reference>
<accession>A0ABV5CTE2</accession>
<keyword evidence="2" id="KW-0732">Signal</keyword>
<evidence type="ECO:0000313" key="4">
    <source>
        <dbReference type="Proteomes" id="UP001582793"/>
    </source>
</evidence>
<keyword evidence="4" id="KW-1185">Reference proteome</keyword>
<dbReference type="RefSeq" id="WP_375735152.1">
    <property type="nucleotide sequence ID" value="NZ_JBCGDC010000055.1"/>
</dbReference>
<comment type="caution">
    <text evidence="3">The sequence shown here is derived from an EMBL/GenBank/DDBJ whole genome shotgun (WGS) entry which is preliminary data.</text>
</comment>
<feature type="signal peptide" evidence="2">
    <location>
        <begin position="1"/>
        <end position="27"/>
    </location>
</feature>
<evidence type="ECO:0000256" key="1">
    <source>
        <dbReference type="SAM" id="MobiDB-lite"/>
    </source>
</evidence>
<evidence type="ECO:0008006" key="5">
    <source>
        <dbReference type="Google" id="ProtNLM"/>
    </source>
</evidence>
<dbReference type="EMBL" id="JBCGDC010000055">
    <property type="protein sequence ID" value="MFB6395271.1"/>
    <property type="molecule type" value="Genomic_DNA"/>
</dbReference>
<evidence type="ECO:0000256" key="2">
    <source>
        <dbReference type="SAM" id="SignalP"/>
    </source>
</evidence>
<name>A0ABV5CTE2_9ACTN</name>
<dbReference type="PROSITE" id="PS51257">
    <property type="entry name" value="PROKAR_LIPOPROTEIN"/>
    <property type="match status" value="1"/>
</dbReference>
<sequence>MRSPGGSKMMQRRALVALAVVGGLALAGCTGDDEPGPTIGSAAADGAVGPTRPAVDSDISPKGMGPYLVGVKLADLQTAGLVGDTEKAEGCPDLALGKGLPDYAVPALAFDDGQLVHLTVSTPAVRTTEGGRVAMTRAEVEANHPDGRQVAGRAGASGWLVTEDANGLLFRFDGENRVESIEAGDSAALQRRFTSGREC</sequence>
<gene>
    <name evidence="3" type="ORF">AAFH96_19470</name>
</gene>
<organism evidence="3 4">
    <name type="scientific">Polymorphospora lycopeni</name>
    <dbReference type="NCBI Taxonomy" id="3140240"/>
    <lineage>
        <taxon>Bacteria</taxon>
        <taxon>Bacillati</taxon>
        <taxon>Actinomycetota</taxon>
        <taxon>Actinomycetes</taxon>
        <taxon>Micromonosporales</taxon>
        <taxon>Micromonosporaceae</taxon>
        <taxon>Polymorphospora</taxon>
    </lineage>
</organism>
<proteinExistence type="predicted"/>
<protein>
    <recommendedName>
        <fullName evidence="5">DUF2020 domain-containing protein</fullName>
    </recommendedName>
</protein>
<dbReference type="Proteomes" id="UP001582793">
    <property type="component" value="Unassembled WGS sequence"/>
</dbReference>